<protein>
    <recommendedName>
        <fullName evidence="3">YD repeat-containing protein</fullName>
    </recommendedName>
</protein>
<name>A0ABY4BII4_9FLAO</name>
<organism evidence="1 2">
    <name type="scientific">Chryseobacterium oryzae</name>
    <dbReference type="NCBI Taxonomy" id="2929799"/>
    <lineage>
        <taxon>Bacteria</taxon>
        <taxon>Pseudomonadati</taxon>
        <taxon>Bacteroidota</taxon>
        <taxon>Flavobacteriia</taxon>
        <taxon>Flavobacteriales</taxon>
        <taxon>Weeksellaceae</taxon>
        <taxon>Chryseobacterium group</taxon>
        <taxon>Chryseobacterium</taxon>
    </lineage>
</organism>
<dbReference type="Proteomes" id="UP000831068">
    <property type="component" value="Chromosome"/>
</dbReference>
<evidence type="ECO:0008006" key="3">
    <source>
        <dbReference type="Google" id="ProtNLM"/>
    </source>
</evidence>
<dbReference type="RefSeq" id="WP_243576109.1">
    <property type="nucleotide sequence ID" value="NZ_CP094529.1"/>
</dbReference>
<sequence length="355" mass="42209">MKKLISKFNYLFIFIGFFGVAQTDIYGNEKLKGKIKTVESFVIEYGNKEKPVFFQNFDTMGRPLIVKKYNDGYLRSEERNEYKSNQIITTLCESCGNDFDRYFSKFSIKENEKYPDSGFLTNDPSVRQKIYKTVDKSGNIISEKYYTVNGYLTSTIKSSYNPKSKIISSDSYDDENKLYSSNKYLYNKSNFLTEEINKNENIPESKKSYFYDHLGRMILEKQNYNNTIYETSFEYIKVKDTTKILRYSTNSKGEKRLFEIELSYPTLKGETKEKQNISNNKVVYKTVFQYDLSKNLNSQKYYNDKNELIRESYYTYDKYGNWTEINISETVNVIVNNTVNKEIQKKQYIRRLQYY</sequence>
<dbReference type="EMBL" id="CP094529">
    <property type="protein sequence ID" value="UOE37721.1"/>
    <property type="molecule type" value="Genomic_DNA"/>
</dbReference>
<evidence type="ECO:0000313" key="2">
    <source>
        <dbReference type="Proteomes" id="UP000831068"/>
    </source>
</evidence>
<keyword evidence="2" id="KW-1185">Reference proteome</keyword>
<proteinExistence type="predicted"/>
<evidence type="ECO:0000313" key="1">
    <source>
        <dbReference type="EMBL" id="UOE37721.1"/>
    </source>
</evidence>
<gene>
    <name evidence="1" type="ORF">MTP08_11750</name>
</gene>
<accession>A0ABY4BII4</accession>
<reference evidence="1 2" key="1">
    <citation type="submission" date="2022-03" db="EMBL/GenBank/DDBJ databases">
        <title>Chryseobacterium sp. isolated from the Andong Sikhe.</title>
        <authorList>
            <person name="Won M."/>
            <person name="Kim S.-J."/>
            <person name="Kwon S.-W."/>
        </authorList>
    </citation>
    <scope>NUCLEOTIDE SEQUENCE [LARGE SCALE GENOMIC DNA]</scope>
    <source>
        <strain evidence="1 2">ADR-1</strain>
    </source>
</reference>